<dbReference type="Pfam" id="PF00001">
    <property type="entry name" value="7tm_1"/>
    <property type="match status" value="1"/>
</dbReference>
<dbReference type="Proteomes" id="UP000549394">
    <property type="component" value="Unassembled WGS sequence"/>
</dbReference>
<keyword evidence="3 10" id="KW-0812">Transmembrane</keyword>
<evidence type="ECO:0000256" key="5">
    <source>
        <dbReference type="ARBA" id="ARBA00023040"/>
    </source>
</evidence>
<reference evidence="14 15" key="1">
    <citation type="submission" date="2020-08" db="EMBL/GenBank/DDBJ databases">
        <authorList>
            <person name="Hejnol A."/>
        </authorList>
    </citation>
    <scope>NUCLEOTIDE SEQUENCE [LARGE SCALE GENOMIC DNA]</scope>
</reference>
<dbReference type="PANTHER" id="PTHR24248:SF125">
    <property type="entry name" value="DOPAMINE D2-LIKE RECEPTOR"/>
    <property type="match status" value="1"/>
</dbReference>
<dbReference type="GO" id="GO:0005886">
    <property type="term" value="C:plasma membrane"/>
    <property type="evidence" value="ECO:0007669"/>
    <property type="project" value="UniProtKB-SubCell"/>
</dbReference>
<feature type="transmembrane region" description="Helical" evidence="12">
    <location>
        <begin position="342"/>
        <end position="365"/>
    </location>
</feature>
<keyword evidence="5 10" id="KW-0297">G-protein coupled receptor</keyword>
<sequence length="424" mass="48254">MNENSTGRGFELYGDLFDFLPNSTYSTNSTDNREADLALVKLLLLFFPAFTIFGNVLVVLSVYRERQLRTATNYFIVSLAIADIVVAMCVMPLAVYVEVNNNKWQLGDILCDAWVATDVMGCTASILNLTAISVDRFIAVTQPIKYARHKSSGRVKGMLILVWIVSIAISLPIACGMNYTNARKETPENCIFYNSDFLIYSSMGSFYIPCIIMIILYWRIFRVIRLRAQKQRRNHRTPKIIENKPETHSLKRFDGTDATTDGAVPHTDGTLSAPSEETDDRKKSGGYSAPAIIEVVESNVEPIREESNGKSVTKFNFHLRNSKKRKKDKTANKREKKATKTLAIVLGVFLFCWVPFFTINIMNAICIRYNLFHSHPACNIDEMLFSFFVWLGYINSFLNPIIYTIFNVEFRRAFKRLLFGCGES</sequence>
<accession>A0A7I8W8Y6</accession>
<feature type="transmembrane region" description="Helical" evidence="12">
    <location>
        <begin position="75"/>
        <end position="95"/>
    </location>
</feature>
<evidence type="ECO:0000256" key="4">
    <source>
        <dbReference type="ARBA" id="ARBA00022989"/>
    </source>
</evidence>
<keyword evidence="8 10" id="KW-0675">Receptor</keyword>
<dbReference type="PROSITE" id="PS50262">
    <property type="entry name" value="G_PROTEIN_RECEP_F1_2"/>
    <property type="match status" value="1"/>
</dbReference>
<dbReference type="InterPro" id="IPR017452">
    <property type="entry name" value="GPCR_Rhodpsn_7TM"/>
</dbReference>
<dbReference type="PRINTS" id="PR00242">
    <property type="entry name" value="DOPAMINER"/>
</dbReference>
<feature type="region of interest" description="Disordered" evidence="11">
    <location>
        <begin position="234"/>
        <end position="286"/>
    </location>
</feature>
<feature type="compositionally biased region" description="Basic and acidic residues" evidence="11">
    <location>
        <begin position="239"/>
        <end position="255"/>
    </location>
</feature>
<evidence type="ECO:0000256" key="2">
    <source>
        <dbReference type="ARBA" id="ARBA00022475"/>
    </source>
</evidence>
<dbReference type="FunFam" id="1.20.1070.10:FF:000523">
    <property type="entry name" value="5-hydroxytryptamine receptor 2B"/>
    <property type="match status" value="1"/>
</dbReference>
<gene>
    <name evidence="14" type="ORF">DGYR_LOCUS12100</name>
</gene>
<name>A0A7I8W8Y6_9ANNE</name>
<evidence type="ECO:0000259" key="13">
    <source>
        <dbReference type="PROSITE" id="PS50262"/>
    </source>
</evidence>
<dbReference type="AlphaFoldDB" id="A0A7I8W8Y6"/>
<organism evidence="14 15">
    <name type="scientific">Dimorphilus gyrociliatus</name>
    <dbReference type="NCBI Taxonomy" id="2664684"/>
    <lineage>
        <taxon>Eukaryota</taxon>
        <taxon>Metazoa</taxon>
        <taxon>Spiralia</taxon>
        <taxon>Lophotrochozoa</taxon>
        <taxon>Annelida</taxon>
        <taxon>Polychaeta</taxon>
        <taxon>Polychaeta incertae sedis</taxon>
        <taxon>Dinophilidae</taxon>
        <taxon>Dimorphilus</taxon>
    </lineage>
</organism>
<dbReference type="EMBL" id="CAJFCJ010000021">
    <property type="protein sequence ID" value="CAD5124578.1"/>
    <property type="molecule type" value="Genomic_DNA"/>
</dbReference>
<dbReference type="PRINTS" id="PR00237">
    <property type="entry name" value="GPCRRHODOPSN"/>
</dbReference>
<feature type="transmembrane region" description="Helical" evidence="12">
    <location>
        <begin position="115"/>
        <end position="138"/>
    </location>
</feature>
<evidence type="ECO:0000256" key="11">
    <source>
        <dbReference type="SAM" id="MobiDB-lite"/>
    </source>
</evidence>
<evidence type="ECO:0000256" key="9">
    <source>
        <dbReference type="ARBA" id="ARBA00023224"/>
    </source>
</evidence>
<evidence type="ECO:0000256" key="10">
    <source>
        <dbReference type="RuleBase" id="RU000688"/>
    </source>
</evidence>
<dbReference type="SMART" id="SM01381">
    <property type="entry name" value="7TM_GPCR_Srsx"/>
    <property type="match status" value="1"/>
</dbReference>
<keyword evidence="4 12" id="KW-1133">Transmembrane helix</keyword>
<keyword evidence="7" id="KW-1015">Disulfide bond</keyword>
<keyword evidence="9 10" id="KW-0807">Transducer</keyword>
<keyword evidence="6 12" id="KW-0472">Membrane</keyword>
<feature type="transmembrane region" description="Helical" evidence="12">
    <location>
        <begin position="385"/>
        <end position="406"/>
    </location>
</feature>
<evidence type="ECO:0000256" key="3">
    <source>
        <dbReference type="ARBA" id="ARBA00022692"/>
    </source>
</evidence>
<proteinExistence type="inferred from homology"/>
<feature type="transmembrane region" description="Helical" evidence="12">
    <location>
        <begin position="42"/>
        <end position="63"/>
    </location>
</feature>
<dbReference type="PROSITE" id="PS00237">
    <property type="entry name" value="G_PROTEIN_RECEP_F1_1"/>
    <property type="match status" value="1"/>
</dbReference>
<comment type="similarity">
    <text evidence="10">Belongs to the G-protein coupled receptor 1 family.</text>
</comment>
<comment type="caution">
    <text evidence="14">The sequence shown here is derived from an EMBL/GenBank/DDBJ whole genome shotgun (WGS) entry which is preliminary data.</text>
</comment>
<dbReference type="InterPro" id="IPR000276">
    <property type="entry name" value="GPCR_Rhodpsn"/>
</dbReference>
<dbReference type="InterPro" id="IPR000929">
    <property type="entry name" value="Dopamine_rcpt"/>
</dbReference>
<dbReference type="CDD" id="cd15053">
    <property type="entry name" value="7tmA_D2-like_dopamine_R"/>
    <property type="match status" value="1"/>
</dbReference>
<evidence type="ECO:0000256" key="12">
    <source>
        <dbReference type="SAM" id="Phobius"/>
    </source>
</evidence>
<evidence type="ECO:0000313" key="14">
    <source>
        <dbReference type="EMBL" id="CAD5124578.1"/>
    </source>
</evidence>
<evidence type="ECO:0000256" key="1">
    <source>
        <dbReference type="ARBA" id="ARBA00004651"/>
    </source>
</evidence>
<dbReference type="PANTHER" id="PTHR24248">
    <property type="entry name" value="ADRENERGIC RECEPTOR-RELATED G-PROTEIN COUPLED RECEPTOR"/>
    <property type="match status" value="1"/>
</dbReference>
<dbReference type="SUPFAM" id="SSF81321">
    <property type="entry name" value="Family A G protein-coupled receptor-like"/>
    <property type="match status" value="1"/>
</dbReference>
<evidence type="ECO:0000313" key="15">
    <source>
        <dbReference type="Proteomes" id="UP000549394"/>
    </source>
</evidence>
<dbReference type="GO" id="GO:0004930">
    <property type="term" value="F:G protein-coupled receptor activity"/>
    <property type="evidence" value="ECO:0007669"/>
    <property type="project" value="UniProtKB-KW"/>
</dbReference>
<evidence type="ECO:0000256" key="7">
    <source>
        <dbReference type="ARBA" id="ARBA00023157"/>
    </source>
</evidence>
<comment type="subcellular location">
    <subcellularLocation>
        <location evidence="1">Cell membrane</location>
        <topology evidence="1">Multi-pass membrane protein</topology>
    </subcellularLocation>
</comment>
<evidence type="ECO:0000256" key="6">
    <source>
        <dbReference type="ARBA" id="ARBA00023136"/>
    </source>
</evidence>
<feature type="transmembrane region" description="Helical" evidence="12">
    <location>
        <begin position="159"/>
        <end position="179"/>
    </location>
</feature>
<keyword evidence="15" id="KW-1185">Reference proteome</keyword>
<dbReference type="OrthoDB" id="10010417at2759"/>
<evidence type="ECO:0000256" key="8">
    <source>
        <dbReference type="ARBA" id="ARBA00023170"/>
    </source>
</evidence>
<feature type="domain" description="G-protein coupled receptors family 1 profile" evidence="13">
    <location>
        <begin position="54"/>
        <end position="403"/>
    </location>
</feature>
<dbReference type="GO" id="GO:0045202">
    <property type="term" value="C:synapse"/>
    <property type="evidence" value="ECO:0007669"/>
    <property type="project" value="GOC"/>
</dbReference>
<keyword evidence="2" id="KW-1003">Cell membrane</keyword>
<dbReference type="Gene3D" id="1.20.1070.10">
    <property type="entry name" value="Rhodopsin 7-helix transmembrane proteins"/>
    <property type="match status" value="2"/>
</dbReference>
<protein>
    <submittedName>
        <fullName evidence="14">DgyrCDS12852</fullName>
    </submittedName>
</protein>
<feature type="transmembrane region" description="Helical" evidence="12">
    <location>
        <begin position="199"/>
        <end position="220"/>
    </location>
</feature>
<dbReference type="GO" id="GO:0001591">
    <property type="term" value="F:dopamine neurotransmitter receptor activity, coupled via Gi/Go"/>
    <property type="evidence" value="ECO:0007669"/>
    <property type="project" value="TreeGrafter"/>
</dbReference>